<organism evidence="2 3">
    <name type="scientific">Paralvinella palmiformis</name>
    <dbReference type="NCBI Taxonomy" id="53620"/>
    <lineage>
        <taxon>Eukaryota</taxon>
        <taxon>Metazoa</taxon>
        <taxon>Spiralia</taxon>
        <taxon>Lophotrochozoa</taxon>
        <taxon>Annelida</taxon>
        <taxon>Polychaeta</taxon>
        <taxon>Sedentaria</taxon>
        <taxon>Canalipalpata</taxon>
        <taxon>Terebellida</taxon>
        <taxon>Terebelliformia</taxon>
        <taxon>Alvinellidae</taxon>
        <taxon>Paralvinella</taxon>
    </lineage>
</organism>
<name>A0AAD9IRE5_9ANNE</name>
<evidence type="ECO:0000313" key="3">
    <source>
        <dbReference type="Proteomes" id="UP001208570"/>
    </source>
</evidence>
<protein>
    <submittedName>
        <fullName evidence="2">Uncharacterized protein</fullName>
    </submittedName>
</protein>
<comment type="caution">
    <text evidence="2">The sequence shown here is derived from an EMBL/GenBank/DDBJ whole genome shotgun (WGS) entry which is preliminary data.</text>
</comment>
<gene>
    <name evidence="2" type="ORF">LSH36_1768g00009</name>
</gene>
<keyword evidence="3" id="KW-1185">Reference proteome</keyword>
<evidence type="ECO:0000256" key="1">
    <source>
        <dbReference type="SAM" id="SignalP"/>
    </source>
</evidence>
<dbReference type="Proteomes" id="UP001208570">
    <property type="component" value="Unassembled WGS sequence"/>
</dbReference>
<feature type="signal peptide" evidence="1">
    <location>
        <begin position="1"/>
        <end position="16"/>
    </location>
</feature>
<feature type="chain" id="PRO_5041954654" evidence="1">
    <location>
        <begin position="17"/>
        <end position="159"/>
    </location>
</feature>
<dbReference type="AlphaFoldDB" id="A0AAD9IRE5"/>
<dbReference type="EMBL" id="JAODUP010001767">
    <property type="protein sequence ID" value="KAK2139469.1"/>
    <property type="molecule type" value="Genomic_DNA"/>
</dbReference>
<reference evidence="2" key="1">
    <citation type="journal article" date="2023" name="Mol. Biol. Evol.">
        <title>Third-Generation Sequencing Reveals the Adaptive Role of the Epigenome in Three Deep-Sea Polychaetes.</title>
        <authorList>
            <person name="Perez M."/>
            <person name="Aroh O."/>
            <person name="Sun Y."/>
            <person name="Lan Y."/>
            <person name="Juniper S.K."/>
            <person name="Young C.R."/>
            <person name="Angers B."/>
            <person name="Qian P.Y."/>
        </authorList>
    </citation>
    <scope>NUCLEOTIDE SEQUENCE</scope>
    <source>
        <strain evidence="2">P08H-3</strain>
    </source>
</reference>
<evidence type="ECO:0000313" key="2">
    <source>
        <dbReference type="EMBL" id="KAK2139469.1"/>
    </source>
</evidence>
<keyword evidence="1" id="KW-0732">Signal</keyword>
<proteinExistence type="predicted"/>
<sequence length="159" mass="17841">MYSLVTFLCVITFAAGQINYDCAACDSYAERQDRVGCRLWCNIDVAEADDIWLAEEMENAWTNTWGCAALGGCDEAAFSAAMKEEMQVCDLEITRSFALLATSDPASDPNLIDLSDMYAWRDIIRNDYNAGGDCTEAAYQQWWAVRYPQFEDPDCPDGF</sequence>
<accession>A0AAD9IRE5</accession>